<dbReference type="GO" id="GO:0033499">
    <property type="term" value="P:galactose catabolic process via UDP-galactose, Leloir pathway"/>
    <property type="evidence" value="ECO:0007669"/>
    <property type="project" value="TreeGrafter"/>
</dbReference>
<accession>A0A0C9T7F9</accession>
<dbReference type="PANTHER" id="PTHR10091">
    <property type="entry name" value="ALDOSE-1-EPIMERASE"/>
    <property type="match status" value="1"/>
</dbReference>
<name>A0A0C9T7F9_PLICR</name>
<dbReference type="Gene3D" id="2.70.98.10">
    <property type="match status" value="1"/>
</dbReference>
<proteinExistence type="predicted"/>
<evidence type="ECO:0000313" key="1">
    <source>
        <dbReference type="EMBL" id="KII85244.1"/>
    </source>
</evidence>
<reference evidence="1 2" key="1">
    <citation type="submission" date="2014-06" db="EMBL/GenBank/DDBJ databases">
        <title>Evolutionary Origins and Diversification of the Mycorrhizal Mutualists.</title>
        <authorList>
            <consortium name="DOE Joint Genome Institute"/>
            <consortium name="Mycorrhizal Genomics Consortium"/>
            <person name="Kohler A."/>
            <person name="Kuo A."/>
            <person name="Nagy L.G."/>
            <person name="Floudas D."/>
            <person name="Copeland A."/>
            <person name="Barry K.W."/>
            <person name="Cichocki N."/>
            <person name="Veneault-Fourrey C."/>
            <person name="LaButti K."/>
            <person name="Lindquist E.A."/>
            <person name="Lipzen A."/>
            <person name="Lundell T."/>
            <person name="Morin E."/>
            <person name="Murat C."/>
            <person name="Riley R."/>
            <person name="Ohm R."/>
            <person name="Sun H."/>
            <person name="Tunlid A."/>
            <person name="Henrissat B."/>
            <person name="Grigoriev I.V."/>
            <person name="Hibbett D.S."/>
            <person name="Martin F."/>
        </authorList>
    </citation>
    <scope>NUCLEOTIDE SEQUENCE [LARGE SCALE GENOMIC DNA]</scope>
    <source>
        <strain evidence="1 2">FD-325 SS-3</strain>
    </source>
</reference>
<gene>
    <name evidence="1" type="ORF">PLICRDRAFT_45429</name>
</gene>
<dbReference type="EMBL" id="KN832568">
    <property type="protein sequence ID" value="KII85244.1"/>
    <property type="molecule type" value="Genomic_DNA"/>
</dbReference>
<evidence type="ECO:0000313" key="2">
    <source>
        <dbReference type="Proteomes" id="UP000053263"/>
    </source>
</evidence>
<organism evidence="1 2">
    <name type="scientific">Plicaturopsis crispa FD-325 SS-3</name>
    <dbReference type="NCBI Taxonomy" id="944288"/>
    <lineage>
        <taxon>Eukaryota</taxon>
        <taxon>Fungi</taxon>
        <taxon>Dikarya</taxon>
        <taxon>Basidiomycota</taxon>
        <taxon>Agaricomycotina</taxon>
        <taxon>Agaricomycetes</taxon>
        <taxon>Agaricomycetidae</taxon>
        <taxon>Amylocorticiales</taxon>
        <taxon>Amylocorticiaceae</taxon>
        <taxon>Plicatura</taxon>
        <taxon>Plicaturopsis crispa</taxon>
    </lineage>
</organism>
<dbReference type="GO" id="GO:0030246">
    <property type="term" value="F:carbohydrate binding"/>
    <property type="evidence" value="ECO:0007669"/>
    <property type="project" value="InterPro"/>
</dbReference>
<dbReference type="Proteomes" id="UP000053263">
    <property type="component" value="Unassembled WGS sequence"/>
</dbReference>
<dbReference type="Pfam" id="PF01263">
    <property type="entry name" value="Aldose_epim"/>
    <property type="match status" value="2"/>
</dbReference>
<dbReference type="HOGENOM" id="CLU_028297_0_0_1"/>
<dbReference type="GO" id="GO:0006006">
    <property type="term" value="P:glucose metabolic process"/>
    <property type="evidence" value="ECO:0007669"/>
    <property type="project" value="TreeGrafter"/>
</dbReference>
<dbReference type="SUPFAM" id="SSF74650">
    <property type="entry name" value="Galactose mutarotase-like"/>
    <property type="match status" value="1"/>
</dbReference>
<protein>
    <recommendedName>
        <fullName evidence="3">Galactose mutarotase-like protein</fullName>
    </recommendedName>
</protein>
<dbReference type="InterPro" id="IPR011013">
    <property type="entry name" value="Gal_mutarotase_sf_dom"/>
</dbReference>
<dbReference type="InterPro" id="IPR014718">
    <property type="entry name" value="GH-type_carb-bd"/>
</dbReference>
<dbReference type="PANTHER" id="PTHR10091:SF0">
    <property type="entry name" value="GALACTOSE MUTAROTASE"/>
    <property type="match status" value="1"/>
</dbReference>
<evidence type="ECO:0008006" key="3">
    <source>
        <dbReference type="Google" id="ProtNLM"/>
    </source>
</evidence>
<dbReference type="GO" id="GO:0004034">
    <property type="term" value="F:aldose 1-epimerase activity"/>
    <property type="evidence" value="ECO:0007669"/>
    <property type="project" value="TreeGrafter"/>
</dbReference>
<sequence length="443" mass="47427">MAEFNPVLITLPSLTPSLALEILPRGLTIHRIIVQADGRTHDLVVGPETPSDHLLKKYTNTIVGRYANRVPVGTYELERHGRHSQFTPKANESEGVSLHGGPEGFDARAWRRITASSAQLFSTAELAHLSEIEESSALFTLTSPDGDQGFPGILRVEVLYALVGGTDAAGPEGDWTLGTVVILYRAKLEDTDDGSVVGQKTGVGSVTPINLTQHWGFNLDASLGGDDSLSVKDHTLNAKATYTLPLTPTAVPTGDINPTKGDPKHTHAGGKIGSGEVPEGGYDHFYILSTPSSPPDYFATRLPLEPTPGPDGSVLSITPGTDVLGAILREVRNGGKKTGDNVLELASEKSGLALQFNTNQSGVQFYSNNFANGDSSRPRKKIHGGGVGKPGYDAFSAAFLEFHEPLSAFLYPKFQQRGDDTLLASGEVYNNWVTMTVKYHKPT</sequence>
<dbReference type="AlphaFoldDB" id="A0A0C9T7F9"/>
<dbReference type="OrthoDB" id="274691at2759"/>
<keyword evidence="2" id="KW-1185">Reference proteome</keyword>
<dbReference type="InterPro" id="IPR008183">
    <property type="entry name" value="Aldose_1/G6P_1-epimerase"/>
</dbReference>